<reference evidence="1" key="1">
    <citation type="submission" date="2019-04" db="EMBL/GenBank/DDBJ databases">
        <title>Microbes associate with the intestines of laboratory mice.</title>
        <authorList>
            <person name="Navarre W."/>
            <person name="Wong E."/>
            <person name="Huang K."/>
            <person name="Tropini C."/>
            <person name="Ng K."/>
            <person name="Yu B."/>
        </authorList>
    </citation>
    <scope>NUCLEOTIDE SEQUENCE</scope>
    <source>
        <strain evidence="1">NM04_E33</strain>
    </source>
</reference>
<dbReference type="EMBL" id="SRYB01000013">
    <property type="protein sequence ID" value="TGY78416.1"/>
    <property type="molecule type" value="Genomic_DNA"/>
</dbReference>
<comment type="caution">
    <text evidence="1">The sequence shown here is derived from an EMBL/GenBank/DDBJ whole genome shotgun (WGS) entry which is preliminary data.</text>
</comment>
<protein>
    <submittedName>
        <fullName evidence="1">Peroxiredoxin</fullName>
    </submittedName>
</protein>
<evidence type="ECO:0000313" key="1">
    <source>
        <dbReference type="EMBL" id="TGY78416.1"/>
    </source>
</evidence>
<name>A0AC61RLD3_9BACT</name>
<sequence length="160" mass="17650">MNIGDKMPDLLGKDSNGNDVRLSSFPAGMKFIIYFYPKDSTPGCTAEAINFRNNYDNFLQMGYQVIGISKDSEASHQRFAEKQCLPFPLVADTDTSLCQAAGVWRQKKMAGREYMGIVRTTFVCDHDGTVTDVVEKVKTKLAAEQLFALLDGRGGINPAP</sequence>
<dbReference type="Proteomes" id="UP000306319">
    <property type="component" value="Unassembled WGS sequence"/>
</dbReference>
<proteinExistence type="predicted"/>
<accession>A0AC61RLD3</accession>
<organism evidence="1 2">
    <name type="scientific">Lepagella muris</name>
    <dbReference type="NCBI Taxonomy" id="3032870"/>
    <lineage>
        <taxon>Bacteria</taxon>
        <taxon>Pseudomonadati</taxon>
        <taxon>Bacteroidota</taxon>
        <taxon>Bacteroidia</taxon>
        <taxon>Bacteroidales</taxon>
        <taxon>Muribaculaceae</taxon>
        <taxon>Lepagella</taxon>
    </lineage>
</organism>
<evidence type="ECO:0000313" key="2">
    <source>
        <dbReference type="Proteomes" id="UP000306319"/>
    </source>
</evidence>
<keyword evidence="2" id="KW-1185">Reference proteome</keyword>
<gene>
    <name evidence="1" type="ORF">E5331_09985</name>
</gene>